<feature type="region of interest" description="Disordered" evidence="1">
    <location>
        <begin position="30"/>
        <end position="57"/>
    </location>
</feature>
<dbReference type="KEGG" id="nyu:D7D52_32395"/>
<evidence type="ECO:0000313" key="2">
    <source>
        <dbReference type="EMBL" id="AYF77735.1"/>
    </source>
</evidence>
<dbReference type="SUPFAM" id="SSF52540">
    <property type="entry name" value="P-loop containing nucleoside triphosphate hydrolases"/>
    <property type="match status" value="1"/>
</dbReference>
<dbReference type="OrthoDB" id="4522742at2"/>
<name>A0A386ZMD1_9NOCA</name>
<dbReference type="Gene3D" id="3.40.50.300">
    <property type="entry name" value="P-loop containing nucleotide triphosphate hydrolases"/>
    <property type="match status" value="1"/>
</dbReference>
<accession>A0A386ZMD1</accession>
<evidence type="ECO:0000313" key="3">
    <source>
        <dbReference type="Proteomes" id="UP000267164"/>
    </source>
</evidence>
<protein>
    <recommendedName>
        <fullName evidence="4">NB-ARC domain-containing protein</fullName>
    </recommendedName>
</protein>
<dbReference type="SUPFAM" id="SSF48452">
    <property type="entry name" value="TPR-like"/>
    <property type="match status" value="1"/>
</dbReference>
<dbReference type="PANTHER" id="PTHR47691">
    <property type="entry name" value="REGULATOR-RELATED"/>
    <property type="match status" value="1"/>
</dbReference>
<dbReference type="Proteomes" id="UP000267164">
    <property type="component" value="Chromosome"/>
</dbReference>
<keyword evidence="3" id="KW-1185">Reference proteome</keyword>
<dbReference type="InterPro" id="IPR011990">
    <property type="entry name" value="TPR-like_helical_dom_sf"/>
</dbReference>
<evidence type="ECO:0008006" key="4">
    <source>
        <dbReference type="Google" id="ProtNLM"/>
    </source>
</evidence>
<dbReference type="AlphaFoldDB" id="A0A386ZMD1"/>
<proteinExistence type="predicted"/>
<reference evidence="2 3" key="1">
    <citation type="submission" date="2018-09" db="EMBL/GenBank/DDBJ databases">
        <title>Nocardia yunnanensis sp. nov., an actinomycete isolated from a soil sample.</title>
        <authorList>
            <person name="Zhang J."/>
        </authorList>
    </citation>
    <scope>NUCLEOTIDE SEQUENCE [LARGE SCALE GENOMIC DNA]</scope>
    <source>
        <strain evidence="2 3">CFHS0054</strain>
    </source>
</reference>
<dbReference type="Gene3D" id="1.25.40.10">
    <property type="entry name" value="Tetratricopeptide repeat domain"/>
    <property type="match status" value="1"/>
</dbReference>
<dbReference type="EMBL" id="CP032568">
    <property type="protein sequence ID" value="AYF77735.1"/>
    <property type="molecule type" value="Genomic_DNA"/>
</dbReference>
<dbReference type="PANTHER" id="PTHR47691:SF3">
    <property type="entry name" value="HTH-TYPE TRANSCRIPTIONAL REGULATOR RV0890C-RELATED"/>
    <property type="match status" value="1"/>
</dbReference>
<dbReference type="PRINTS" id="PR00364">
    <property type="entry name" value="DISEASERSIST"/>
</dbReference>
<sequence length="705" mass="76794">MQQIQRLVAAQPMVCAVLINAKSPVWKSLSRRSMPGRMPGEQGRRMVNGGGRWQLPQRNRNHVNRDKVLLAAAEAARSTNGNSIIVLTGLSGIGKSATALELGHRMSRNYPDGQLLCSFPDCGPADSYFSDAITDLLLGLGDRPEDIPDRRDALHGRYRDRTAELRLLIIADNVKTKAQIRWLCPADGESLLVVAGTAAATDLSGGGVSVFELEQLAESDSRELLCRIAGVDRVAAEPEAAQQILRMCDNIPFALCIAGGMLALHPHRSVASLVERLSDEGRRSAALSLEEMFGAAYDSVSALAQRCYRIFGLHGHAGRLSVESVAAAAGASRGEVYSALMELTDLYLLTDRDGWFHALELVRVHARSVHTSVGEREDAERALLEHFDRRLWSADELLAPARPWRRLLFPDDTSSAGEFTDVASARAWISGNLPNLDAAARHAEIAGQPEVIIRWCTLLWSFHEKDKRLDTMRAMHLRAISAAERAGSSALASLLLTQMGFLHYWLRELQDATAQFERAARLAVSLQPGAAALQLEASAVEGAGLSWLARNDIAAARVALRRNYQLARALGDPRRIALAAMHGGKAEGPARALPLFSEAAALFGGLASDEAENLAKVAMWRGHKLTEIGELATAQAEFDSAEAVMRDRGRPFDQAEILVFKAELATRAGCIDEARELYHQARSRYAELCFAESVRTVDAALTALE</sequence>
<evidence type="ECO:0000256" key="1">
    <source>
        <dbReference type="SAM" id="MobiDB-lite"/>
    </source>
</evidence>
<dbReference type="InterPro" id="IPR027417">
    <property type="entry name" value="P-loop_NTPase"/>
</dbReference>
<organism evidence="2 3">
    <name type="scientific">Nocardia yunnanensis</name>
    <dbReference type="NCBI Taxonomy" id="2382165"/>
    <lineage>
        <taxon>Bacteria</taxon>
        <taxon>Bacillati</taxon>
        <taxon>Actinomycetota</taxon>
        <taxon>Actinomycetes</taxon>
        <taxon>Mycobacteriales</taxon>
        <taxon>Nocardiaceae</taxon>
        <taxon>Nocardia</taxon>
    </lineage>
</organism>
<gene>
    <name evidence="2" type="ORF">D7D52_32395</name>
</gene>